<dbReference type="SMART" id="SM00646">
    <property type="entry name" value="Ami_3"/>
    <property type="match status" value="1"/>
</dbReference>
<dbReference type="SMART" id="SM00287">
    <property type="entry name" value="SH3b"/>
    <property type="match status" value="3"/>
</dbReference>
<feature type="non-terminal residue" evidence="4">
    <location>
        <position position="1"/>
    </location>
</feature>
<dbReference type="GO" id="GO:0030288">
    <property type="term" value="C:outer membrane-bounded periplasmic space"/>
    <property type="evidence" value="ECO:0007669"/>
    <property type="project" value="TreeGrafter"/>
</dbReference>
<dbReference type="Gene3D" id="3.40.630.40">
    <property type="entry name" value="Zn-dependent exopeptidases"/>
    <property type="match status" value="1"/>
</dbReference>
<dbReference type="GO" id="GO:0009253">
    <property type="term" value="P:peptidoglycan catabolic process"/>
    <property type="evidence" value="ECO:0007669"/>
    <property type="project" value="InterPro"/>
</dbReference>
<proteinExistence type="predicted"/>
<evidence type="ECO:0000259" key="3">
    <source>
        <dbReference type="PROSITE" id="PS51781"/>
    </source>
</evidence>
<dbReference type="GO" id="GO:0071555">
    <property type="term" value="P:cell wall organization"/>
    <property type="evidence" value="ECO:0007669"/>
    <property type="project" value="UniProtKB-KW"/>
</dbReference>
<dbReference type="Pfam" id="PF01520">
    <property type="entry name" value="Amidase_3"/>
    <property type="match status" value="1"/>
</dbReference>
<protein>
    <submittedName>
        <fullName evidence="4">N-acetylmuramoyl-L-alanine amidase</fullName>
    </submittedName>
</protein>
<dbReference type="PROSITE" id="PS51781">
    <property type="entry name" value="SH3B"/>
    <property type="match status" value="3"/>
</dbReference>
<dbReference type="Pfam" id="PF08239">
    <property type="entry name" value="SH3_3"/>
    <property type="match status" value="3"/>
</dbReference>
<feature type="domain" description="SH3b" evidence="3">
    <location>
        <begin position="123"/>
        <end position="187"/>
    </location>
</feature>
<dbReference type="PANTHER" id="PTHR30404:SF0">
    <property type="entry name" value="N-ACETYLMURAMOYL-L-ALANINE AMIDASE AMIC"/>
    <property type="match status" value="1"/>
</dbReference>
<dbReference type="PANTHER" id="PTHR30404">
    <property type="entry name" value="N-ACETYLMURAMOYL-L-ALANINE AMIDASE"/>
    <property type="match status" value="1"/>
</dbReference>
<evidence type="ECO:0000256" key="2">
    <source>
        <dbReference type="ARBA" id="ARBA00023316"/>
    </source>
</evidence>
<feature type="domain" description="SH3b" evidence="3">
    <location>
        <begin position="53"/>
        <end position="116"/>
    </location>
</feature>
<dbReference type="InterPro" id="IPR003646">
    <property type="entry name" value="SH3-like_bac-type"/>
</dbReference>
<feature type="domain" description="SH3b" evidence="3">
    <location>
        <begin position="1"/>
        <end position="41"/>
    </location>
</feature>
<dbReference type="InterPro" id="IPR002508">
    <property type="entry name" value="MurNAc-LAA_cat"/>
</dbReference>
<dbReference type="Proteomes" id="UP000664578">
    <property type="component" value="Unassembled WGS sequence"/>
</dbReference>
<sequence>VTNLPRNAKVTVIKENGDWSQIKTSDGKTGWVANKYLADVKADAPKDEGTSVSKQATVNASSLNVRSAASTSASIVTNLPRNAKVTVIKENGDWSQIKTSDGKTGWVANKYLKEGSDQPETNNPTEKVTITKAANLRTQPSLSASILRVAQVGESFNKVAESNGWVQIQYSSSQTAWVSKGLTSTEAPSTPGEVTNPTSGLEKKLIVIDPGHGGHDPGAVGQDELEKNLALRTAKLVAAQVESAGGTVLFTRSDDTFISLDGRTKISNASEADAFVSIHYNAGSSSATGIETYYYSARDQELAKYIQESMVQHTNMRDRGAQQANFYVLKHNNKRSVLVELGFVSNPSEEDRIATEQYQQQVSRGIAEGISRYFAATK</sequence>
<dbReference type="RefSeq" id="WP_206782599.1">
    <property type="nucleotide sequence ID" value="NZ_JAEMWV010000004.1"/>
</dbReference>
<dbReference type="Gene3D" id="2.30.30.40">
    <property type="entry name" value="SH3 Domains"/>
    <property type="match status" value="3"/>
</dbReference>
<name>A0A8I1SNN0_9BACI</name>
<reference evidence="4" key="1">
    <citation type="submission" date="2020-12" db="EMBL/GenBank/DDBJ databases">
        <title>PHA producing bacteria isolated from mangrove.</title>
        <authorList>
            <person name="Zheng W."/>
            <person name="Yu S."/>
            <person name="Huang Y."/>
        </authorList>
    </citation>
    <scope>NUCLEOTIDE SEQUENCE</scope>
    <source>
        <strain evidence="4">GN22-4</strain>
    </source>
</reference>
<evidence type="ECO:0000256" key="1">
    <source>
        <dbReference type="ARBA" id="ARBA00022801"/>
    </source>
</evidence>
<dbReference type="EMBL" id="JAEMWV010000004">
    <property type="protein sequence ID" value="MBN8252018.1"/>
    <property type="molecule type" value="Genomic_DNA"/>
</dbReference>
<keyword evidence="2" id="KW-0961">Cell wall biogenesis/degradation</keyword>
<accession>A0A8I1SNN0</accession>
<evidence type="ECO:0000313" key="5">
    <source>
        <dbReference type="Proteomes" id="UP000664578"/>
    </source>
</evidence>
<dbReference type="GO" id="GO:0008745">
    <property type="term" value="F:N-acetylmuramoyl-L-alanine amidase activity"/>
    <property type="evidence" value="ECO:0007669"/>
    <property type="project" value="InterPro"/>
</dbReference>
<evidence type="ECO:0000313" key="4">
    <source>
        <dbReference type="EMBL" id="MBN8252018.1"/>
    </source>
</evidence>
<gene>
    <name evidence="4" type="ORF">JF537_10540</name>
</gene>
<dbReference type="InterPro" id="IPR050695">
    <property type="entry name" value="N-acetylmuramoyl_amidase_3"/>
</dbReference>
<dbReference type="SUPFAM" id="SSF53187">
    <property type="entry name" value="Zn-dependent exopeptidases"/>
    <property type="match status" value="1"/>
</dbReference>
<dbReference type="CDD" id="cd02696">
    <property type="entry name" value="MurNAc-LAA"/>
    <property type="match status" value="1"/>
</dbReference>
<keyword evidence="1" id="KW-0378">Hydrolase</keyword>
<organism evidence="4 5">
    <name type="scientific">Priestia flexa</name>
    <dbReference type="NCBI Taxonomy" id="86664"/>
    <lineage>
        <taxon>Bacteria</taxon>
        <taxon>Bacillati</taxon>
        <taxon>Bacillota</taxon>
        <taxon>Bacilli</taxon>
        <taxon>Bacillales</taxon>
        <taxon>Bacillaceae</taxon>
        <taxon>Priestia</taxon>
    </lineage>
</organism>
<dbReference type="AlphaFoldDB" id="A0A8I1SNN0"/>
<comment type="caution">
    <text evidence="4">The sequence shown here is derived from an EMBL/GenBank/DDBJ whole genome shotgun (WGS) entry which is preliminary data.</text>
</comment>